<organism evidence="2 3">
    <name type="scientific">Diceros bicornis minor</name>
    <name type="common">South-central black rhinoceros</name>
    <dbReference type="NCBI Taxonomy" id="77932"/>
    <lineage>
        <taxon>Eukaryota</taxon>
        <taxon>Metazoa</taxon>
        <taxon>Chordata</taxon>
        <taxon>Craniata</taxon>
        <taxon>Vertebrata</taxon>
        <taxon>Euteleostomi</taxon>
        <taxon>Mammalia</taxon>
        <taxon>Eutheria</taxon>
        <taxon>Laurasiatheria</taxon>
        <taxon>Perissodactyla</taxon>
        <taxon>Rhinocerotidae</taxon>
        <taxon>Diceros</taxon>
    </lineage>
</organism>
<proteinExistence type="predicted"/>
<keyword evidence="3" id="KW-1185">Reference proteome</keyword>
<dbReference type="Proteomes" id="UP000551758">
    <property type="component" value="Unassembled WGS sequence"/>
</dbReference>
<evidence type="ECO:0000313" key="3">
    <source>
        <dbReference type="Proteomes" id="UP000551758"/>
    </source>
</evidence>
<feature type="region of interest" description="Disordered" evidence="1">
    <location>
        <begin position="1"/>
        <end position="23"/>
    </location>
</feature>
<comment type="caution">
    <text evidence="2">The sequence shown here is derived from an EMBL/GenBank/DDBJ whole genome shotgun (WGS) entry which is preliminary data.</text>
</comment>
<dbReference type="AlphaFoldDB" id="A0A7J7FNE5"/>
<reference evidence="2 3" key="1">
    <citation type="journal article" date="2020" name="Mol. Biol. Evol.">
        <title>Interspecific Gene Flow and the Evolution of Specialization in Black and White Rhinoceros.</title>
        <authorList>
            <person name="Moodley Y."/>
            <person name="Westbury M.V."/>
            <person name="Russo I.M."/>
            <person name="Gopalakrishnan S."/>
            <person name="Rakotoarivelo A."/>
            <person name="Olsen R.A."/>
            <person name="Prost S."/>
            <person name="Tunstall T."/>
            <person name="Ryder O.A."/>
            <person name="Dalen L."/>
            <person name="Bruford M.W."/>
        </authorList>
    </citation>
    <scope>NUCLEOTIDE SEQUENCE [LARGE SCALE GENOMIC DNA]</scope>
    <source>
        <strain evidence="2">SBR-YM</strain>
        <tissue evidence="2">Skin</tissue>
    </source>
</reference>
<protein>
    <submittedName>
        <fullName evidence="2">Uncharacterized protein</fullName>
    </submittedName>
</protein>
<gene>
    <name evidence="2" type="ORF">HPG69_007260</name>
</gene>
<evidence type="ECO:0000313" key="2">
    <source>
        <dbReference type="EMBL" id="KAF5929507.1"/>
    </source>
</evidence>
<name>A0A7J7FNE5_DICBM</name>
<accession>A0A7J7FNE5</accession>
<dbReference type="EMBL" id="JACDTQ010000092">
    <property type="protein sequence ID" value="KAF5929507.1"/>
    <property type="molecule type" value="Genomic_DNA"/>
</dbReference>
<evidence type="ECO:0000256" key="1">
    <source>
        <dbReference type="SAM" id="MobiDB-lite"/>
    </source>
</evidence>
<sequence>MMITPQQGDEIMEPKPLSQGKQFDQRNDMGLYSYMNVCVLKGHVGPEFTEHKVM</sequence>